<keyword evidence="4" id="KW-1185">Reference proteome</keyword>
<dbReference type="Gene3D" id="1.20.1310.10">
    <property type="entry name" value="Cullin Repeats"/>
    <property type="match status" value="1"/>
</dbReference>
<proteinExistence type="inferred from homology"/>
<dbReference type="GO" id="GO:0031625">
    <property type="term" value="F:ubiquitin protein ligase binding"/>
    <property type="evidence" value="ECO:0007669"/>
    <property type="project" value="InterPro"/>
</dbReference>
<accession>A0A8H6Y0Q6</accession>
<evidence type="ECO:0000259" key="2">
    <source>
        <dbReference type="Pfam" id="PF00888"/>
    </source>
</evidence>
<organism evidence="3 4">
    <name type="scientific">Mycena venus</name>
    <dbReference type="NCBI Taxonomy" id="2733690"/>
    <lineage>
        <taxon>Eukaryota</taxon>
        <taxon>Fungi</taxon>
        <taxon>Dikarya</taxon>
        <taxon>Basidiomycota</taxon>
        <taxon>Agaricomycotina</taxon>
        <taxon>Agaricomycetes</taxon>
        <taxon>Agaricomycetidae</taxon>
        <taxon>Agaricales</taxon>
        <taxon>Marasmiineae</taxon>
        <taxon>Mycenaceae</taxon>
        <taxon>Mycena</taxon>
    </lineage>
</organism>
<protein>
    <submittedName>
        <fullName evidence="3">CULLIN-2 domain-containing protein</fullName>
    </submittedName>
</protein>
<dbReference type="AlphaFoldDB" id="A0A8H6Y0Q6"/>
<dbReference type="OrthoDB" id="27073at2759"/>
<comment type="similarity">
    <text evidence="1">Belongs to the cullin family.</text>
</comment>
<feature type="domain" description="Cullin N-terminal" evidence="2">
    <location>
        <begin position="13"/>
        <end position="148"/>
    </location>
</feature>
<dbReference type="Proteomes" id="UP000620124">
    <property type="component" value="Unassembled WGS sequence"/>
</dbReference>
<dbReference type="Pfam" id="PF00888">
    <property type="entry name" value="Cullin"/>
    <property type="match status" value="1"/>
</dbReference>
<dbReference type="EMBL" id="JACAZI010000010">
    <property type="protein sequence ID" value="KAF7349851.1"/>
    <property type="molecule type" value="Genomic_DNA"/>
</dbReference>
<dbReference type="InterPro" id="IPR001373">
    <property type="entry name" value="Cullin_N"/>
</dbReference>
<evidence type="ECO:0000313" key="4">
    <source>
        <dbReference type="Proteomes" id="UP000620124"/>
    </source>
</evidence>
<evidence type="ECO:0000313" key="3">
    <source>
        <dbReference type="EMBL" id="KAF7349851.1"/>
    </source>
</evidence>
<sequence length="186" mass="21109">MAGSEAQDLWNTKLEPPVLQILTGSEPITYATHTAVYSAGYNYILAGKGNNNNCRDLYASVKLFFSDYTQRISAKASSDDSSLPAYYDAEWDRFSRGVEIVNRLLDYLNRHYVNRERDEGKKAIITVRNLAFVSWKTNVFESLLPRLENTEEADKTQLETIRQCFASEELKADSIKNMHVQAAHAS</sequence>
<gene>
    <name evidence="3" type="ORF">MVEN_01285600</name>
</gene>
<dbReference type="InterPro" id="IPR016159">
    <property type="entry name" value="Cullin_repeat-like_dom_sf"/>
</dbReference>
<dbReference type="SUPFAM" id="SSF74788">
    <property type="entry name" value="Cullin repeat-like"/>
    <property type="match status" value="1"/>
</dbReference>
<reference evidence="3" key="1">
    <citation type="submission" date="2020-05" db="EMBL/GenBank/DDBJ databases">
        <title>Mycena genomes resolve the evolution of fungal bioluminescence.</title>
        <authorList>
            <person name="Tsai I.J."/>
        </authorList>
    </citation>
    <scope>NUCLEOTIDE SEQUENCE</scope>
    <source>
        <strain evidence="3">CCC161011</strain>
    </source>
</reference>
<comment type="caution">
    <text evidence="3">The sequence shown here is derived from an EMBL/GenBank/DDBJ whole genome shotgun (WGS) entry which is preliminary data.</text>
</comment>
<evidence type="ECO:0000256" key="1">
    <source>
        <dbReference type="ARBA" id="ARBA00006019"/>
    </source>
</evidence>
<dbReference type="GO" id="GO:0006511">
    <property type="term" value="P:ubiquitin-dependent protein catabolic process"/>
    <property type="evidence" value="ECO:0007669"/>
    <property type="project" value="InterPro"/>
</dbReference>
<name>A0A8H6Y0Q6_9AGAR</name>